<feature type="domain" description="VOC" evidence="1">
    <location>
        <begin position="5"/>
        <end position="116"/>
    </location>
</feature>
<dbReference type="InterPro" id="IPR029068">
    <property type="entry name" value="Glyas_Bleomycin-R_OHBP_Dase"/>
</dbReference>
<dbReference type="PANTHER" id="PTHR39175">
    <property type="entry name" value="FAMILY PROTEIN, PUTATIVE (AFU_ORTHOLOGUE AFUA_3G15060)-RELATED"/>
    <property type="match status" value="1"/>
</dbReference>
<dbReference type="InterPro" id="IPR037523">
    <property type="entry name" value="VOC_core"/>
</dbReference>
<dbReference type="SUPFAM" id="SSF54593">
    <property type="entry name" value="Glyoxalase/Bleomycin resistance protein/Dihydroxybiphenyl dioxygenase"/>
    <property type="match status" value="1"/>
</dbReference>
<dbReference type="Proteomes" id="UP000199766">
    <property type="component" value="Unassembled WGS sequence"/>
</dbReference>
<reference evidence="2 3" key="1">
    <citation type="submission" date="2016-10" db="EMBL/GenBank/DDBJ databases">
        <authorList>
            <person name="de Groot N.N."/>
        </authorList>
    </citation>
    <scope>NUCLEOTIDE SEQUENCE [LARGE SCALE GENOMIC DNA]</scope>
    <source>
        <strain evidence="2 3">ATCC 35958</strain>
    </source>
</reference>
<evidence type="ECO:0000313" key="3">
    <source>
        <dbReference type="Proteomes" id="UP000199766"/>
    </source>
</evidence>
<dbReference type="STRING" id="180197.SAMN02982919_01571"/>
<dbReference type="RefSeq" id="WP_091455382.1">
    <property type="nucleotide sequence ID" value="NZ_FOGD01000003.1"/>
</dbReference>
<gene>
    <name evidence="2" type="ORF">SAMN02982919_01571</name>
</gene>
<dbReference type="AlphaFoldDB" id="A0A1H9KJ27"/>
<dbReference type="PANTHER" id="PTHR39175:SF1">
    <property type="entry name" value="FAMILY PROTEIN, PUTATIVE (AFU_ORTHOLOGUE AFUA_3G15060)-RELATED"/>
    <property type="match status" value="1"/>
</dbReference>
<dbReference type="PROSITE" id="PS51819">
    <property type="entry name" value="VOC"/>
    <property type="match status" value="1"/>
</dbReference>
<sequence length="124" mass="13697">MAIHSINHVQLTFPAGAEGQIRNFYSDLLGLPELRYPTGKALRFAAGPQRIELVPTERGPAASAASHLALEVDNLPELRSRLLQAQLALVENRALPGYLRFYVKDPAGNQLEFLEPDTEQEYAA</sequence>
<evidence type="ECO:0000313" key="2">
    <source>
        <dbReference type="EMBL" id="SEQ98917.1"/>
    </source>
</evidence>
<organism evidence="2 3">
    <name type="scientific">Giesbergeria anulus</name>
    <dbReference type="NCBI Taxonomy" id="180197"/>
    <lineage>
        <taxon>Bacteria</taxon>
        <taxon>Pseudomonadati</taxon>
        <taxon>Pseudomonadota</taxon>
        <taxon>Betaproteobacteria</taxon>
        <taxon>Burkholderiales</taxon>
        <taxon>Comamonadaceae</taxon>
        <taxon>Giesbergeria</taxon>
    </lineage>
</organism>
<dbReference type="Gene3D" id="3.10.180.10">
    <property type="entry name" value="2,3-Dihydroxybiphenyl 1,2-Dioxygenase, domain 1"/>
    <property type="match status" value="1"/>
</dbReference>
<keyword evidence="3" id="KW-1185">Reference proteome</keyword>
<dbReference type="EMBL" id="FOGD01000003">
    <property type="protein sequence ID" value="SEQ98917.1"/>
    <property type="molecule type" value="Genomic_DNA"/>
</dbReference>
<dbReference type="OrthoDB" id="9813630at2"/>
<protein>
    <recommendedName>
        <fullName evidence="1">VOC domain-containing protein</fullName>
    </recommendedName>
</protein>
<evidence type="ECO:0000259" key="1">
    <source>
        <dbReference type="PROSITE" id="PS51819"/>
    </source>
</evidence>
<accession>A0A1H9KJ27</accession>
<dbReference type="InterPro" id="IPR004360">
    <property type="entry name" value="Glyas_Fos-R_dOase_dom"/>
</dbReference>
<name>A0A1H9KJ27_9BURK</name>
<dbReference type="Pfam" id="PF00903">
    <property type="entry name" value="Glyoxalase"/>
    <property type="match status" value="1"/>
</dbReference>
<proteinExistence type="predicted"/>